<keyword evidence="15" id="KW-1185">Reference proteome</keyword>
<dbReference type="Pfam" id="PF04313">
    <property type="entry name" value="HSDR_N"/>
    <property type="match status" value="1"/>
</dbReference>
<keyword evidence="5 10" id="KW-0680">Restriction system</keyword>
<dbReference type="InterPro" id="IPR027417">
    <property type="entry name" value="P-loop_NTPase"/>
</dbReference>
<dbReference type="Proteomes" id="UP000030700">
    <property type="component" value="Unassembled WGS sequence"/>
</dbReference>
<reference evidence="14" key="1">
    <citation type="journal article" date="2015" name="PeerJ">
        <title>First genomic representation of candidate bacterial phylum KSB3 points to enhanced environmental sensing as a trigger of wastewater bulking.</title>
        <authorList>
            <person name="Sekiguchi Y."/>
            <person name="Ohashi A."/>
            <person name="Parks D.H."/>
            <person name="Yamauchi T."/>
            <person name="Tyson G.W."/>
            <person name="Hugenholtz P."/>
        </authorList>
    </citation>
    <scope>NUCLEOTIDE SEQUENCE [LARGE SCALE GENOMIC DNA]</scope>
</reference>
<dbReference type="AlphaFoldDB" id="A0A0S6VW66"/>
<dbReference type="Pfam" id="PF11867">
    <property type="entry name" value="T1RH-like_C"/>
    <property type="match status" value="1"/>
</dbReference>
<proteinExistence type="inferred from homology"/>
<keyword evidence="9 10" id="KW-0238">DNA-binding</keyword>
<dbReference type="Gene3D" id="3.90.1570.50">
    <property type="match status" value="1"/>
</dbReference>
<dbReference type="InterPro" id="IPR007409">
    <property type="entry name" value="Restrct_endonuc_type1_HsdR_N"/>
</dbReference>
<evidence type="ECO:0000256" key="2">
    <source>
        <dbReference type="ARBA" id="ARBA00008598"/>
    </source>
</evidence>
<comment type="similarity">
    <text evidence="2 10">Belongs to the HsdR family.</text>
</comment>
<dbReference type="CDD" id="cd22332">
    <property type="entry name" value="HsdR_N"/>
    <property type="match status" value="1"/>
</dbReference>
<dbReference type="GO" id="GO:0009035">
    <property type="term" value="F:type I site-specific deoxyribonuclease activity"/>
    <property type="evidence" value="ECO:0007669"/>
    <property type="project" value="UniProtKB-EC"/>
</dbReference>
<dbReference type="CDD" id="cd18030">
    <property type="entry name" value="DEXHc_RE_I_HsdR"/>
    <property type="match status" value="1"/>
</dbReference>
<name>A0A0S6VW66_9BACT</name>
<dbReference type="InterPro" id="IPR014001">
    <property type="entry name" value="Helicase_ATP-bd"/>
</dbReference>
<dbReference type="EC" id="3.1.21.3" evidence="10"/>
<keyword evidence="11" id="KW-0175">Coiled coil</keyword>
<evidence type="ECO:0000256" key="12">
    <source>
        <dbReference type="SAM" id="MobiDB-lite"/>
    </source>
</evidence>
<dbReference type="InterPro" id="IPR004473">
    <property type="entry name" value="Restrct_endonuc_typeI_HsdR"/>
</dbReference>
<sequence>MTHITESQIEQFAIELLQQQGYHYIYGPDIAPDAAAPFWLDEIGVSVKRQSFEEVLLLDLLRQAVARLNPTIPADARDDAIKQIQRLHSPELLANNEAFHRMLTEGITVTYQKDGHSRGDLVWLIDFQNPANNDFIALNQFTVISTGSVTGAVNKRPDMILFVNGLPLVVMELKNAADENATVLSAFKQLQTYKQAIPALFTYNGILVISDGLEAKAGSISAGLNRFLAWKSADGKTDASPLIGQLETLIKGMLNTTTLLDLIRHFIVFEKSKKEEKATGLITIQTEKKLAAYHQYYAVNRAVQSTLRASGYQRPTPCPSQEGKPTPCPSQEGILTRESPESYGVPGVSLQPVGDRKGGVVWHTQGSGKSLSMVFYAGKIVLAMENPTIVVITDRNDLDDQLFDTFAASKQLLRQEPVQAADREHLKQLLKVSSGGIVFTTIQKFQPDTLANGTAYERLSDRANIIVIADEAHRTQYGFKAKIIDAKDANGAVIGQKTVYGFAKYLRDALPNATYLGFTGTPIESTDVNTPAVFGHYVDIYDIAQAVEDGATVRIFYESRLAKIELSAEGKKLVQEFDDAIDQDDLTDAQKAKSKWTQLEALIGSADRLRHVAQDIIAHFEQRQQALDGKGMIVAMSRRIAADLYREITNLRPKLHDPDLRRGAIKVVMTSASSDGPEISQHHTTKEERRTLAERMKDPADALKLVIVCDMWLTGFDVPCLHTLYLDKPMQGHALMQAIARVNRVYKDKKGGLIVDYLGIASDLKKALSFYSNAGGKGDPAATQEQAAQMMLEKLEVVAQMFYGFPYEDYFALPTGQKLNFILAAENHILGLEDGRKRFINEVTALSQAFAIAIPHEQALDIKDEVAFFQAVKARLAKFDSTGSGKSNEELETAIRQVIDRALVTDQVIDVFDAAGIKKPDISILSEEFLLEVKNMEHKNLALEILKKLLNDDIKARMKKNLAQSRALMEMLEDSIARYHNKIVTAAEVIEELIRLSKEIRQMDQEPHEMGLSEYEYAFYTAIANNASAQDVMGKDKLRELAVVLYEKVKANASIDWTMKESVKAKLKVMVKRILRQYGYPPDMQMLATETVLKQAELIAEELTRV</sequence>
<evidence type="ECO:0000259" key="13">
    <source>
        <dbReference type="PROSITE" id="PS51192"/>
    </source>
</evidence>
<dbReference type="InterPro" id="IPR040980">
    <property type="entry name" value="SWI2_SNF2"/>
</dbReference>
<keyword evidence="8 10" id="KW-0067">ATP-binding</keyword>
<evidence type="ECO:0000256" key="7">
    <source>
        <dbReference type="ARBA" id="ARBA00022801"/>
    </source>
</evidence>
<dbReference type="HOGENOM" id="CLU_005762_1_0_0"/>
<keyword evidence="4 10" id="KW-0547">Nucleotide-binding</keyword>
<evidence type="ECO:0000256" key="5">
    <source>
        <dbReference type="ARBA" id="ARBA00022747"/>
    </source>
</evidence>
<evidence type="ECO:0000313" key="15">
    <source>
        <dbReference type="Proteomes" id="UP000030700"/>
    </source>
</evidence>
<dbReference type="STRING" id="1499966.U14_01202"/>
<dbReference type="GO" id="GO:0009307">
    <property type="term" value="P:DNA restriction-modification system"/>
    <property type="evidence" value="ECO:0007669"/>
    <property type="project" value="UniProtKB-KW"/>
</dbReference>
<keyword evidence="7 10" id="KW-0378">Hydrolase</keyword>
<evidence type="ECO:0000256" key="9">
    <source>
        <dbReference type="ARBA" id="ARBA00023125"/>
    </source>
</evidence>
<evidence type="ECO:0000256" key="11">
    <source>
        <dbReference type="SAM" id="Coils"/>
    </source>
</evidence>
<dbReference type="SUPFAM" id="SSF52540">
    <property type="entry name" value="P-loop containing nucleoside triphosphate hydrolases"/>
    <property type="match status" value="2"/>
</dbReference>
<feature type="coiled-coil region" evidence="11">
    <location>
        <begin position="955"/>
        <end position="1006"/>
    </location>
</feature>
<dbReference type="GO" id="GO:0003677">
    <property type="term" value="F:DNA binding"/>
    <property type="evidence" value="ECO:0007669"/>
    <property type="project" value="UniProtKB-KW"/>
</dbReference>
<dbReference type="InterPro" id="IPR021810">
    <property type="entry name" value="T1RH-like_C"/>
</dbReference>
<dbReference type="CDD" id="cd18800">
    <property type="entry name" value="SF2_C_EcoR124I-like"/>
    <property type="match status" value="1"/>
</dbReference>
<evidence type="ECO:0000256" key="1">
    <source>
        <dbReference type="ARBA" id="ARBA00000851"/>
    </source>
</evidence>
<dbReference type="PANTHER" id="PTHR30195:SF15">
    <property type="entry name" value="TYPE I RESTRICTION ENZYME HINDI ENDONUCLEASE SUBUNIT"/>
    <property type="match status" value="1"/>
</dbReference>
<accession>A0A0S6VW66</accession>
<organism evidence="14">
    <name type="scientific">Candidatus Moduliflexus flocculans</name>
    <dbReference type="NCBI Taxonomy" id="1499966"/>
    <lineage>
        <taxon>Bacteria</taxon>
        <taxon>Candidatus Moduliflexota</taxon>
        <taxon>Candidatus Moduliflexia</taxon>
        <taxon>Candidatus Moduliflexales</taxon>
        <taxon>Candidatus Moduliflexaceae</taxon>
    </lineage>
</organism>
<dbReference type="PROSITE" id="PS51192">
    <property type="entry name" value="HELICASE_ATP_BIND_1"/>
    <property type="match status" value="1"/>
</dbReference>
<dbReference type="Gene3D" id="3.40.50.300">
    <property type="entry name" value="P-loop containing nucleotide triphosphate hydrolases"/>
    <property type="match status" value="3"/>
</dbReference>
<feature type="domain" description="Helicase ATP-binding" evidence="13">
    <location>
        <begin position="350"/>
        <end position="540"/>
    </location>
</feature>
<protein>
    <recommendedName>
        <fullName evidence="10">Type I restriction enzyme endonuclease subunit</fullName>
        <shortName evidence="10">R protein</shortName>
        <ecNumber evidence="10">3.1.21.3</ecNumber>
    </recommendedName>
</protein>
<evidence type="ECO:0000256" key="4">
    <source>
        <dbReference type="ARBA" id="ARBA00022741"/>
    </source>
</evidence>
<dbReference type="NCBIfam" id="TIGR00348">
    <property type="entry name" value="hsdR"/>
    <property type="match status" value="1"/>
</dbReference>
<evidence type="ECO:0000256" key="10">
    <source>
        <dbReference type="RuleBase" id="RU364115"/>
    </source>
</evidence>
<keyword evidence="3" id="KW-0540">Nuclease</keyword>
<dbReference type="GO" id="GO:0005524">
    <property type="term" value="F:ATP binding"/>
    <property type="evidence" value="ECO:0007669"/>
    <property type="project" value="UniProtKB-KW"/>
</dbReference>
<dbReference type="InterPro" id="IPR051268">
    <property type="entry name" value="Type-I_R_enzyme_R_subunit"/>
</dbReference>
<dbReference type="PANTHER" id="PTHR30195">
    <property type="entry name" value="TYPE I SITE-SPECIFIC DEOXYRIBONUCLEASE PROTEIN SUBUNIT M AND R"/>
    <property type="match status" value="1"/>
</dbReference>
<dbReference type="Pfam" id="PF22679">
    <property type="entry name" value="T1R_D3-like"/>
    <property type="match status" value="1"/>
</dbReference>
<keyword evidence="6" id="KW-0255">Endonuclease</keyword>
<dbReference type="InterPro" id="IPR055180">
    <property type="entry name" value="HsdR_RecA-like_helicase_dom_2"/>
</dbReference>
<comment type="subunit">
    <text evidence="10">The type I restriction/modification system is composed of three polypeptides R, M and S.</text>
</comment>
<comment type="catalytic activity">
    <reaction evidence="1 10">
        <text>Endonucleolytic cleavage of DNA to give random double-stranded fragments with terminal 5'-phosphates, ATP is simultaneously hydrolyzed.</text>
        <dbReference type="EC" id="3.1.21.3"/>
    </reaction>
</comment>
<evidence type="ECO:0000313" key="14">
    <source>
        <dbReference type="EMBL" id="GAK49977.1"/>
    </source>
</evidence>
<comment type="function">
    <text evidence="10">Subunit R is required for both nuclease and ATPase activities, but not for modification.</text>
</comment>
<gene>
    <name evidence="14" type="ORF">U14_01202</name>
</gene>
<evidence type="ECO:0000256" key="8">
    <source>
        <dbReference type="ARBA" id="ARBA00022840"/>
    </source>
</evidence>
<evidence type="ECO:0000256" key="3">
    <source>
        <dbReference type="ARBA" id="ARBA00022722"/>
    </source>
</evidence>
<dbReference type="EMBL" id="DF820455">
    <property type="protein sequence ID" value="GAK49977.1"/>
    <property type="molecule type" value="Genomic_DNA"/>
</dbReference>
<dbReference type="Pfam" id="PF18766">
    <property type="entry name" value="SWI2_SNF2"/>
    <property type="match status" value="1"/>
</dbReference>
<dbReference type="SMART" id="SM00487">
    <property type="entry name" value="DEXDc"/>
    <property type="match status" value="1"/>
</dbReference>
<feature type="region of interest" description="Disordered" evidence="12">
    <location>
        <begin position="310"/>
        <end position="341"/>
    </location>
</feature>
<evidence type="ECO:0000256" key="6">
    <source>
        <dbReference type="ARBA" id="ARBA00022759"/>
    </source>
</evidence>